<name>A0A0G0T348_9BACT</name>
<evidence type="ECO:0000313" key="2">
    <source>
        <dbReference type="Proteomes" id="UP000034881"/>
    </source>
</evidence>
<sequence length="97" mass="11061">MAERIKFTKKGVKVLIECNNMLGQKEGSWFPFRKDVINISFYRVMHRDPDALPELLTTIAGFRDKNHLGPRQRSKLEWVSGLVLETIAGFGVGPEDD</sequence>
<accession>A0A0G0T348</accession>
<gene>
    <name evidence="1" type="ORF">UT77_C0009G0003</name>
</gene>
<evidence type="ECO:0000313" key="1">
    <source>
        <dbReference type="EMBL" id="KKR41545.1"/>
    </source>
</evidence>
<reference evidence="1 2" key="1">
    <citation type="journal article" date="2015" name="Nature">
        <title>rRNA introns, odd ribosomes, and small enigmatic genomes across a large radiation of phyla.</title>
        <authorList>
            <person name="Brown C.T."/>
            <person name="Hug L.A."/>
            <person name="Thomas B.C."/>
            <person name="Sharon I."/>
            <person name="Castelle C.J."/>
            <person name="Singh A."/>
            <person name="Wilkins M.J."/>
            <person name="Williams K.H."/>
            <person name="Banfield J.F."/>
        </authorList>
    </citation>
    <scope>NUCLEOTIDE SEQUENCE [LARGE SCALE GENOMIC DNA]</scope>
</reference>
<dbReference type="AlphaFoldDB" id="A0A0G0T348"/>
<dbReference type="EMBL" id="LBYB01000009">
    <property type="protein sequence ID" value="KKR41545.1"/>
    <property type="molecule type" value="Genomic_DNA"/>
</dbReference>
<proteinExistence type="predicted"/>
<dbReference type="Proteomes" id="UP000034881">
    <property type="component" value="Unassembled WGS sequence"/>
</dbReference>
<comment type="caution">
    <text evidence="1">The sequence shown here is derived from an EMBL/GenBank/DDBJ whole genome shotgun (WGS) entry which is preliminary data.</text>
</comment>
<protein>
    <submittedName>
        <fullName evidence="1">Uncharacterized protein</fullName>
    </submittedName>
</protein>
<organism evidence="1 2">
    <name type="scientific">Candidatus Daviesbacteria bacterium GW2011_GWC2_40_12</name>
    <dbReference type="NCBI Taxonomy" id="1618431"/>
    <lineage>
        <taxon>Bacteria</taxon>
        <taxon>Candidatus Daviesiibacteriota</taxon>
    </lineage>
</organism>